<organism evidence="2 3">
    <name type="scientific">Daphnia pulex</name>
    <name type="common">Water flea</name>
    <dbReference type="NCBI Taxonomy" id="6669"/>
    <lineage>
        <taxon>Eukaryota</taxon>
        <taxon>Metazoa</taxon>
        <taxon>Ecdysozoa</taxon>
        <taxon>Arthropoda</taxon>
        <taxon>Crustacea</taxon>
        <taxon>Branchiopoda</taxon>
        <taxon>Diplostraca</taxon>
        <taxon>Cladocera</taxon>
        <taxon>Anomopoda</taxon>
        <taxon>Daphniidae</taxon>
        <taxon>Daphnia</taxon>
    </lineage>
</organism>
<protein>
    <submittedName>
        <fullName evidence="2">Uncharacterized protein</fullName>
    </submittedName>
</protein>
<accession>E9HAD2</accession>
<dbReference type="AlphaFoldDB" id="E9HAD2"/>
<name>E9HAD2_DAPPU</name>
<dbReference type="InParanoid" id="E9HAD2"/>
<reference evidence="2 3" key="1">
    <citation type="journal article" date="2011" name="Science">
        <title>The ecoresponsive genome of Daphnia pulex.</title>
        <authorList>
            <person name="Colbourne J.K."/>
            <person name="Pfrender M.E."/>
            <person name="Gilbert D."/>
            <person name="Thomas W.K."/>
            <person name="Tucker A."/>
            <person name="Oakley T.H."/>
            <person name="Tokishita S."/>
            <person name="Aerts A."/>
            <person name="Arnold G.J."/>
            <person name="Basu M.K."/>
            <person name="Bauer D.J."/>
            <person name="Caceres C.E."/>
            <person name="Carmel L."/>
            <person name="Casola C."/>
            <person name="Choi J.H."/>
            <person name="Detter J.C."/>
            <person name="Dong Q."/>
            <person name="Dusheyko S."/>
            <person name="Eads B.D."/>
            <person name="Frohlich T."/>
            <person name="Geiler-Samerotte K.A."/>
            <person name="Gerlach D."/>
            <person name="Hatcher P."/>
            <person name="Jogdeo S."/>
            <person name="Krijgsveld J."/>
            <person name="Kriventseva E.V."/>
            <person name="Kultz D."/>
            <person name="Laforsch C."/>
            <person name="Lindquist E."/>
            <person name="Lopez J."/>
            <person name="Manak J.R."/>
            <person name="Muller J."/>
            <person name="Pangilinan J."/>
            <person name="Patwardhan R.P."/>
            <person name="Pitluck S."/>
            <person name="Pritham E.J."/>
            <person name="Rechtsteiner A."/>
            <person name="Rho M."/>
            <person name="Rogozin I.B."/>
            <person name="Sakarya O."/>
            <person name="Salamov A."/>
            <person name="Schaack S."/>
            <person name="Shapiro H."/>
            <person name="Shiga Y."/>
            <person name="Skalitzky C."/>
            <person name="Smith Z."/>
            <person name="Souvorov A."/>
            <person name="Sung W."/>
            <person name="Tang Z."/>
            <person name="Tsuchiya D."/>
            <person name="Tu H."/>
            <person name="Vos H."/>
            <person name="Wang M."/>
            <person name="Wolf Y.I."/>
            <person name="Yamagata H."/>
            <person name="Yamada T."/>
            <person name="Ye Y."/>
            <person name="Shaw J.R."/>
            <person name="Andrews J."/>
            <person name="Crease T.J."/>
            <person name="Tang H."/>
            <person name="Lucas S.M."/>
            <person name="Robertson H.M."/>
            <person name="Bork P."/>
            <person name="Koonin E.V."/>
            <person name="Zdobnov E.M."/>
            <person name="Grigoriev I.V."/>
            <person name="Lynch M."/>
            <person name="Boore J.L."/>
        </authorList>
    </citation>
    <scope>NUCLEOTIDE SEQUENCE [LARGE SCALE GENOMIC DNA]</scope>
</reference>
<feature type="region of interest" description="Disordered" evidence="1">
    <location>
        <begin position="1"/>
        <end position="38"/>
    </location>
</feature>
<dbReference type="EMBL" id="GL732611">
    <property type="protein sequence ID" value="EFX71287.1"/>
    <property type="molecule type" value="Genomic_DNA"/>
</dbReference>
<evidence type="ECO:0000313" key="3">
    <source>
        <dbReference type="Proteomes" id="UP000000305"/>
    </source>
</evidence>
<keyword evidence="3" id="KW-1185">Reference proteome</keyword>
<proteinExistence type="predicted"/>
<sequence length="102" mass="11214">MASAPFSFLLSAPSWPTSGPRRRQQFSREPAGGGGVGATHFQQVGFRVTYGLYTTDGRLARVAPTTAIGGQQLANLFKRGTRNRFLRLFQFRVPAVDFCSFV</sequence>
<evidence type="ECO:0000256" key="1">
    <source>
        <dbReference type="SAM" id="MobiDB-lite"/>
    </source>
</evidence>
<evidence type="ECO:0000313" key="2">
    <source>
        <dbReference type="EMBL" id="EFX71287.1"/>
    </source>
</evidence>
<dbReference type="Proteomes" id="UP000000305">
    <property type="component" value="Unassembled WGS sequence"/>
</dbReference>
<dbReference type="HOGENOM" id="CLU_2280229_0_0_1"/>
<dbReference type="KEGG" id="dpx:DAPPUDRAFT_255932"/>
<gene>
    <name evidence="2" type="ORF">DAPPUDRAFT_255932</name>
</gene>